<dbReference type="Pfam" id="PF12796">
    <property type="entry name" value="Ank_2"/>
    <property type="match status" value="1"/>
</dbReference>
<evidence type="ECO:0000313" key="4">
    <source>
        <dbReference type="EMBL" id="KIY93007.1"/>
    </source>
</evidence>
<feature type="repeat" description="ANK" evidence="3">
    <location>
        <begin position="104"/>
        <end position="136"/>
    </location>
</feature>
<evidence type="ECO:0000256" key="3">
    <source>
        <dbReference type="PROSITE-ProRule" id="PRU00023"/>
    </source>
</evidence>
<dbReference type="EMBL" id="KK105120">
    <property type="protein sequence ID" value="KIY93007.1"/>
    <property type="molecule type" value="Genomic_DNA"/>
</dbReference>
<accession>A0A0D2IYN7</accession>
<dbReference type="STRING" id="145388.A0A0D2IYN7"/>
<evidence type="ECO:0000256" key="2">
    <source>
        <dbReference type="ARBA" id="ARBA00023043"/>
    </source>
</evidence>
<name>A0A0D2IYN7_9CHLO</name>
<dbReference type="InterPro" id="IPR002110">
    <property type="entry name" value="Ankyrin_rpt"/>
</dbReference>
<proteinExistence type="predicted"/>
<evidence type="ECO:0000313" key="5">
    <source>
        <dbReference type="Proteomes" id="UP000054498"/>
    </source>
</evidence>
<reference evidence="4 5" key="1">
    <citation type="journal article" date="2013" name="BMC Genomics">
        <title>Reconstruction of the lipid metabolism for the microalga Monoraphidium neglectum from its genome sequence reveals characteristics suitable for biofuel production.</title>
        <authorList>
            <person name="Bogen C."/>
            <person name="Al-Dilaimi A."/>
            <person name="Albersmeier A."/>
            <person name="Wichmann J."/>
            <person name="Grundmann M."/>
            <person name="Rupp O."/>
            <person name="Lauersen K.J."/>
            <person name="Blifernez-Klassen O."/>
            <person name="Kalinowski J."/>
            <person name="Goesmann A."/>
            <person name="Mussgnug J.H."/>
            <person name="Kruse O."/>
        </authorList>
    </citation>
    <scope>NUCLEOTIDE SEQUENCE [LARGE SCALE GENOMIC DNA]</scope>
    <source>
        <strain evidence="4 5">SAG 48.87</strain>
    </source>
</reference>
<dbReference type="Pfam" id="PF13637">
    <property type="entry name" value="Ank_4"/>
    <property type="match status" value="1"/>
</dbReference>
<organism evidence="4 5">
    <name type="scientific">Monoraphidium neglectum</name>
    <dbReference type="NCBI Taxonomy" id="145388"/>
    <lineage>
        <taxon>Eukaryota</taxon>
        <taxon>Viridiplantae</taxon>
        <taxon>Chlorophyta</taxon>
        <taxon>core chlorophytes</taxon>
        <taxon>Chlorophyceae</taxon>
        <taxon>CS clade</taxon>
        <taxon>Sphaeropleales</taxon>
        <taxon>Selenastraceae</taxon>
        <taxon>Monoraphidium</taxon>
    </lineage>
</organism>
<dbReference type="PANTHER" id="PTHR24171">
    <property type="entry name" value="ANKYRIN REPEAT DOMAIN-CONTAINING PROTEIN 39-RELATED"/>
    <property type="match status" value="1"/>
</dbReference>
<keyword evidence="2 3" id="KW-0040">ANK repeat</keyword>
<evidence type="ECO:0000256" key="1">
    <source>
        <dbReference type="ARBA" id="ARBA00022737"/>
    </source>
</evidence>
<dbReference type="Proteomes" id="UP000054498">
    <property type="component" value="Unassembled WGS sequence"/>
</dbReference>
<dbReference type="PROSITE" id="PS50088">
    <property type="entry name" value="ANK_REPEAT"/>
    <property type="match status" value="3"/>
</dbReference>
<keyword evidence="1" id="KW-0677">Repeat</keyword>
<keyword evidence="5" id="KW-1185">Reference proteome</keyword>
<dbReference type="EC" id="3.5.1.1" evidence="4"/>
<sequence length="238" mass="24949">MVLSSLSMPLGGARRVAAALEGIPSAAVVEDGEGGGPGQEWDLTLQQQRIVGDLLRLRQLVHKAVSKMDQSQLEALLYAAGSGEAEAVQALLRQGMSPDSANAEGTTPLILAASKGHNDVVLALLFNGADPSKRDAGGRSPLLLACQGNHPGVVDILLRHGAKLGMEPVMLAAYLCKIVFEGKIDELRRVLRARADPNAVDYDKQSPLHIAAAEGNLPAARVLVEQGRASLLLADSSC</sequence>
<dbReference type="Pfam" id="PF00023">
    <property type="entry name" value="Ank"/>
    <property type="match status" value="1"/>
</dbReference>
<dbReference type="OrthoDB" id="2012993at2759"/>
<feature type="repeat" description="ANK" evidence="3">
    <location>
        <begin position="137"/>
        <end position="169"/>
    </location>
</feature>
<feature type="repeat" description="ANK" evidence="3">
    <location>
        <begin position="203"/>
        <end position="227"/>
    </location>
</feature>
<dbReference type="PROSITE" id="PS50297">
    <property type="entry name" value="ANK_REP_REGION"/>
    <property type="match status" value="3"/>
</dbReference>
<dbReference type="SMART" id="SM00248">
    <property type="entry name" value="ANK"/>
    <property type="match status" value="4"/>
</dbReference>
<dbReference type="RefSeq" id="XP_013892027.1">
    <property type="nucleotide sequence ID" value="XM_014036573.1"/>
</dbReference>
<dbReference type="InterPro" id="IPR036770">
    <property type="entry name" value="Ankyrin_rpt-contain_sf"/>
</dbReference>
<dbReference type="AlphaFoldDB" id="A0A0D2IYN7"/>
<keyword evidence="4" id="KW-0378">Hydrolase</keyword>
<dbReference type="GO" id="GO:0004067">
    <property type="term" value="F:asparaginase activity"/>
    <property type="evidence" value="ECO:0007669"/>
    <property type="project" value="UniProtKB-EC"/>
</dbReference>
<dbReference type="PRINTS" id="PR01415">
    <property type="entry name" value="ANKYRIN"/>
</dbReference>
<dbReference type="KEGG" id="mng:MNEG_14956"/>
<gene>
    <name evidence="4" type="ORF">MNEG_14956</name>
</gene>
<dbReference type="Gene3D" id="1.25.40.20">
    <property type="entry name" value="Ankyrin repeat-containing domain"/>
    <property type="match status" value="2"/>
</dbReference>
<protein>
    <submittedName>
        <fullName evidence="4">Ankyrin 2,3/unc44-like protein</fullName>
        <ecNumber evidence="4">3.5.1.1</ecNumber>
    </submittedName>
</protein>
<dbReference type="SUPFAM" id="SSF48403">
    <property type="entry name" value="Ankyrin repeat"/>
    <property type="match status" value="1"/>
</dbReference>
<dbReference type="GeneID" id="25732569"/>